<dbReference type="Proteomes" id="UP000657918">
    <property type="component" value="Unassembled WGS sequence"/>
</dbReference>
<keyword evidence="8 11" id="KW-1133">Transmembrane helix</keyword>
<evidence type="ECO:0000256" key="1">
    <source>
        <dbReference type="ARBA" id="ARBA00004236"/>
    </source>
</evidence>
<dbReference type="OrthoDB" id="1394818at2759"/>
<reference evidence="12 13" key="1">
    <citation type="submission" date="2020-10" db="EMBL/GenBank/DDBJ databases">
        <title>Plant Genome Project.</title>
        <authorList>
            <person name="Zhang R.-G."/>
        </authorList>
    </citation>
    <scope>NUCLEOTIDE SEQUENCE [LARGE SCALE GENOMIC DNA]</scope>
    <source>
        <strain evidence="12">FAFU-HL-1</strain>
        <tissue evidence="12">Leaf</tissue>
    </source>
</reference>
<dbReference type="Gene3D" id="3.80.10.10">
    <property type="entry name" value="Ribonuclease Inhibitor"/>
    <property type="match status" value="1"/>
</dbReference>
<protein>
    <submittedName>
        <fullName evidence="12">Uncharacterized protein</fullName>
    </submittedName>
</protein>
<evidence type="ECO:0000256" key="8">
    <source>
        <dbReference type="ARBA" id="ARBA00022989"/>
    </source>
</evidence>
<gene>
    <name evidence="12" type="ORF">SADUNF_Sadunf18G0046800</name>
</gene>
<keyword evidence="3" id="KW-1003">Cell membrane</keyword>
<sequence>MVKSQVSLLGLKQIQSNWLFTFEEIQMMDFSRNKFSATSTLDQEFNNGDVKQLPVEPFLVIQNIEIKIYVLAVDNNELSFNYHLSSNAGIDLSDNLLHSVPSLEKMQHLRALDLSHNSVSGQTPRNISRLKELVLSNLSYNSLSGFIPWKEGYRRFPGAFIGNPDLCVESRRVKCNPGSLPAVPRKSFEETEGPIFVWIFCVSAFVSFYFLCCHFILFHSSKKLSSSNENS</sequence>
<keyword evidence="7" id="KW-0677">Repeat</keyword>
<comment type="caution">
    <text evidence="12">The sequence shown here is derived from an EMBL/GenBank/DDBJ whole genome shotgun (WGS) entry which is preliminary data.</text>
</comment>
<evidence type="ECO:0000313" key="13">
    <source>
        <dbReference type="Proteomes" id="UP000657918"/>
    </source>
</evidence>
<evidence type="ECO:0000256" key="6">
    <source>
        <dbReference type="ARBA" id="ARBA00022729"/>
    </source>
</evidence>
<keyword evidence="4" id="KW-0433">Leucine-rich repeat</keyword>
<dbReference type="PANTHER" id="PTHR48062">
    <property type="entry name" value="RECEPTOR-LIKE PROTEIN 14"/>
    <property type="match status" value="1"/>
</dbReference>
<keyword evidence="5 11" id="KW-0812">Transmembrane</keyword>
<keyword evidence="6" id="KW-0732">Signal</keyword>
<keyword evidence="9 11" id="KW-0472">Membrane</keyword>
<evidence type="ECO:0000256" key="11">
    <source>
        <dbReference type="SAM" id="Phobius"/>
    </source>
</evidence>
<dbReference type="AlphaFoldDB" id="A0A835MIQ9"/>
<dbReference type="InterPro" id="IPR051502">
    <property type="entry name" value="RLP_Defense_Trigger"/>
</dbReference>
<dbReference type="InterPro" id="IPR032675">
    <property type="entry name" value="LRR_dom_sf"/>
</dbReference>
<feature type="transmembrane region" description="Helical" evidence="11">
    <location>
        <begin position="195"/>
        <end position="218"/>
    </location>
</feature>
<evidence type="ECO:0000313" key="12">
    <source>
        <dbReference type="EMBL" id="KAF9662376.1"/>
    </source>
</evidence>
<proteinExistence type="inferred from homology"/>
<evidence type="ECO:0000256" key="5">
    <source>
        <dbReference type="ARBA" id="ARBA00022692"/>
    </source>
</evidence>
<comment type="similarity">
    <text evidence="2">Belongs to the RLP family.</text>
</comment>
<dbReference type="SUPFAM" id="SSF52058">
    <property type="entry name" value="L domain-like"/>
    <property type="match status" value="1"/>
</dbReference>
<dbReference type="InterPro" id="IPR001611">
    <property type="entry name" value="Leu-rich_rpt"/>
</dbReference>
<dbReference type="GO" id="GO:0005886">
    <property type="term" value="C:plasma membrane"/>
    <property type="evidence" value="ECO:0007669"/>
    <property type="project" value="UniProtKB-SubCell"/>
</dbReference>
<evidence type="ECO:0000256" key="2">
    <source>
        <dbReference type="ARBA" id="ARBA00009592"/>
    </source>
</evidence>
<dbReference type="Pfam" id="PF00560">
    <property type="entry name" value="LRR_1"/>
    <property type="match status" value="1"/>
</dbReference>
<evidence type="ECO:0000256" key="9">
    <source>
        <dbReference type="ARBA" id="ARBA00023136"/>
    </source>
</evidence>
<dbReference type="GO" id="GO:0012505">
    <property type="term" value="C:endomembrane system"/>
    <property type="evidence" value="ECO:0007669"/>
    <property type="project" value="UniProtKB-SubCell"/>
</dbReference>
<evidence type="ECO:0000256" key="10">
    <source>
        <dbReference type="ARBA" id="ARBA00037847"/>
    </source>
</evidence>
<evidence type="ECO:0000256" key="4">
    <source>
        <dbReference type="ARBA" id="ARBA00022614"/>
    </source>
</evidence>
<dbReference type="EMBL" id="JADGMS010000018">
    <property type="protein sequence ID" value="KAF9662376.1"/>
    <property type="molecule type" value="Genomic_DNA"/>
</dbReference>
<comment type="subcellular location">
    <subcellularLocation>
        <location evidence="1">Cell membrane</location>
    </subcellularLocation>
    <subcellularLocation>
        <location evidence="10">Endomembrane system</location>
        <topology evidence="10">Single-pass membrane protein</topology>
    </subcellularLocation>
</comment>
<accession>A0A835MIQ9</accession>
<keyword evidence="13" id="KW-1185">Reference proteome</keyword>
<dbReference type="PANTHER" id="PTHR48062:SF52">
    <property type="entry name" value="RECEPTOR-LIKE PROTEIN 8-RELATED"/>
    <property type="match status" value="1"/>
</dbReference>
<name>A0A835MIQ9_9ROSI</name>
<evidence type="ECO:0000256" key="7">
    <source>
        <dbReference type="ARBA" id="ARBA00022737"/>
    </source>
</evidence>
<organism evidence="12 13">
    <name type="scientific">Salix dunnii</name>
    <dbReference type="NCBI Taxonomy" id="1413687"/>
    <lineage>
        <taxon>Eukaryota</taxon>
        <taxon>Viridiplantae</taxon>
        <taxon>Streptophyta</taxon>
        <taxon>Embryophyta</taxon>
        <taxon>Tracheophyta</taxon>
        <taxon>Spermatophyta</taxon>
        <taxon>Magnoliopsida</taxon>
        <taxon>eudicotyledons</taxon>
        <taxon>Gunneridae</taxon>
        <taxon>Pentapetalae</taxon>
        <taxon>rosids</taxon>
        <taxon>fabids</taxon>
        <taxon>Malpighiales</taxon>
        <taxon>Salicaceae</taxon>
        <taxon>Saliceae</taxon>
        <taxon>Salix</taxon>
    </lineage>
</organism>
<evidence type="ECO:0000256" key="3">
    <source>
        <dbReference type="ARBA" id="ARBA00022475"/>
    </source>
</evidence>